<keyword evidence="1" id="KW-0520">NAD</keyword>
<keyword evidence="2" id="KW-0472">Membrane</keyword>
<dbReference type="OrthoDB" id="9812105at2"/>
<proteinExistence type="predicted"/>
<evidence type="ECO:0000313" key="5">
    <source>
        <dbReference type="Proteomes" id="UP000199208"/>
    </source>
</evidence>
<dbReference type="GO" id="GO:0005829">
    <property type="term" value="C:cytosol"/>
    <property type="evidence" value="ECO:0007669"/>
    <property type="project" value="TreeGrafter"/>
</dbReference>
<dbReference type="Gene3D" id="3.40.109.10">
    <property type="entry name" value="NADH Oxidase"/>
    <property type="match status" value="1"/>
</dbReference>
<keyword evidence="2" id="KW-0812">Transmembrane</keyword>
<dbReference type="Pfam" id="PF00881">
    <property type="entry name" value="Nitroreductase"/>
    <property type="match status" value="1"/>
</dbReference>
<dbReference type="GO" id="GO:0046256">
    <property type="term" value="P:2,4,6-trinitrotoluene catabolic process"/>
    <property type="evidence" value="ECO:0007669"/>
    <property type="project" value="TreeGrafter"/>
</dbReference>
<reference evidence="4 5" key="1">
    <citation type="submission" date="2016-10" db="EMBL/GenBank/DDBJ databases">
        <authorList>
            <person name="de Groot N.N."/>
        </authorList>
    </citation>
    <scope>NUCLEOTIDE SEQUENCE [LARGE SCALE GENOMIC DNA]</scope>
    <source>
        <strain evidence="4 5">DSM 2784</strain>
    </source>
</reference>
<dbReference type="STRING" id="1120920.SAMN03080599_02659"/>
<dbReference type="RefSeq" id="WP_092592314.1">
    <property type="nucleotide sequence ID" value="NZ_FMWL01000017.1"/>
</dbReference>
<keyword evidence="2" id="KW-1133">Transmembrane helix</keyword>
<sequence>MNTVIEAILNRRSIRKYSEAPVRQEILSQIIEAGQYAPSGMNAQSWHFSVIQNREKLEALEETVYNALNRSEDPYLKKMGALSDFNYFYGAPVLVIISNAANSISLSPVSDAALAAGNMMLAAHALGLGSCWVHVLTRLREEPEVREAMSALGVPKGNVVCSALSIGYPEGPLPKAMDRREGTVNYVF</sequence>
<name>A0A1G5S4X5_9FIRM</name>
<evidence type="ECO:0000259" key="3">
    <source>
        <dbReference type="Pfam" id="PF00881"/>
    </source>
</evidence>
<dbReference type="SUPFAM" id="SSF55469">
    <property type="entry name" value="FMN-dependent nitroreductase-like"/>
    <property type="match status" value="1"/>
</dbReference>
<dbReference type="InterPro" id="IPR029479">
    <property type="entry name" value="Nitroreductase"/>
</dbReference>
<accession>A0A1G5S4X5</accession>
<dbReference type="InterPro" id="IPR050627">
    <property type="entry name" value="Nitroreductase/BluB"/>
</dbReference>
<organism evidence="4 5">
    <name type="scientific">Acidaminobacter hydrogenoformans DSM 2784</name>
    <dbReference type="NCBI Taxonomy" id="1120920"/>
    <lineage>
        <taxon>Bacteria</taxon>
        <taxon>Bacillati</taxon>
        <taxon>Bacillota</taxon>
        <taxon>Clostridia</taxon>
        <taxon>Peptostreptococcales</taxon>
        <taxon>Acidaminobacteraceae</taxon>
        <taxon>Acidaminobacter</taxon>
    </lineage>
</organism>
<evidence type="ECO:0000256" key="1">
    <source>
        <dbReference type="ARBA" id="ARBA00023027"/>
    </source>
</evidence>
<feature type="domain" description="Nitroreductase" evidence="3">
    <location>
        <begin position="8"/>
        <end position="168"/>
    </location>
</feature>
<keyword evidence="5" id="KW-1185">Reference proteome</keyword>
<dbReference type="AlphaFoldDB" id="A0A1G5S4X5"/>
<evidence type="ECO:0000313" key="4">
    <source>
        <dbReference type="EMBL" id="SCZ81207.1"/>
    </source>
</evidence>
<dbReference type="EMBL" id="FMWL01000017">
    <property type="protein sequence ID" value="SCZ81207.1"/>
    <property type="molecule type" value="Genomic_DNA"/>
</dbReference>
<protein>
    <submittedName>
        <fullName evidence="4">Nitroreductase</fullName>
    </submittedName>
</protein>
<dbReference type="Proteomes" id="UP000199208">
    <property type="component" value="Unassembled WGS sequence"/>
</dbReference>
<gene>
    <name evidence="4" type="ORF">SAMN03080599_02659</name>
</gene>
<evidence type="ECO:0000256" key="2">
    <source>
        <dbReference type="SAM" id="Phobius"/>
    </source>
</evidence>
<dbReference type="PANTHER" id="PTHR23026">
    <property type="entry name" value="NADPH NITROREDUCTASE"/>
    <property type="match status" value="1"/>
</dbReference>
<dbReference type="InterPro" id="IPR000415">
    <property type="entry name" value="Nitroreductase-like"/>
</dbReference>
<feature type="transmembrane region" description="Helical" evidence="2">
    <location>
        <begin position="87"/>
        <end position="106"/>
    </location>
</feature>
<dbReference type="PANTHER" id="PTHR23026:SF125">
    <property type="entry name" value="OXYGEN-INSENSITIVE NAD(P)H NITROREDUCTASE"/>
    <property type="match status" value="1"/>
</dbReference>
<dbReference type="GO" id="GO:0046857">
    <property type="term" value="F:oxidoreductase activity, acting on other nitrogenous compounds as donors, with NAD or NADP as acceptor"/>
    <property type="evidence" value="ECO:0007669"/>
    <property type="project" value="TreeGrafter"/>
</dbReference>
<feature type="transmembrane region" description="Helical" evidence="2">
    <location>
        <begin position="112"/>
        <end position="136"/>
    </location>
</feature>